<dbReference type="Gene3D" id="1.10.10.10">
    <property type="entry name" value="Winged helix-like DNA-binding domain superfamily/Winged helix DNA-binding domain"/>
    <property type="match status" value="1"/>
</dbReference>
<dbReference type="InterPro" id="IPR050536">
    <property type="entry name" value="DtxR_MntR_Metal-Reg"/>
</dbReference>
<evidence type="ECO:0000256" key="4">
    <source>
        <dbReference type="ARBA" id="ARBA00023125"/>
    </source>
</evidence>
<name>A0AAJ1IHM6_9SPIO</name>
<dbReference type="Pfam" id="PF02742">
    <property type="entry name" value="Fe_dep_repr_C"/>
    <property type="match status" value="1"/>
</dbReference>
<comment type="function">
    <text evidence="6">In the presence of manganese, represses expression of mntH and mntS. Up-regulates expression of mntP.</text>
</comment>
<dbReference type="Proteomes" id="UP001221217">
    <property type="component" value="Unassembled WGS sequence"/>
</dbReference>
<dbReference type="PROSITE" id="PS50944">
    <property type="entry name" value="HTH_DTXR"/>
    <property type="match status" value="1"/>
</dbReference>
<feature type="domain" description="HTH dtxR-type" evidence="7">
    <location>
        <begin position="7"/>
        <end position="68"/>
    </location>
</feature>
<keyword evidence="4" id="KW-0238">DNA-binding</keyword>
<dbReference type="InterPro" id="IPR036388">
    <property type="entry name" value="WH-like_DNA-bd_sf"/>
</dbReference>
<proteinExistence type="inferred from homology"/>
<evidence type="ECO:0000256" key="1">
    <source>
        <dbReference type="ARBA" id="ARBA00007871"/>
    </source>
</evidence>
<dbReference type="EMBL" id="JAQQAL010000011">
    <property type="protein sequence ID" value="MDC7226386.1"/>
    <property type="molecule type" value="Genomic_DNA"/>
</dbReference>
<keyword evidence="3" id="KW-0805">Transcription regulation</keyword>
<evidence type="ECO:0000256" key="5">
    <source>
        <dbReference type="ARBA" id="ARBA00023163"/>
    </source>
</evidence>
<dbReference type="Pfam" id="PF01325">
    <property type="entry name" value="Fe_dep_repress"/>
    <property type="match status" value="1"/>
</dbReference>
<dbReference type="PANTHER" id="PTHR33238">
    <property type="entry name" value="IRON (METAL) DEPENDENT REPRESSOR, DTXR FAMILY"/>
    <property type="match status" value="1"/>
</dbReference>
<reference evidence="8 9" key="1">
    <citation type="submission" date="2022-12" db="EMBL/GenBank/DDBJ databases">
        <title>Metagenome assembled genome from gulf of manar.</title>
        <authorList>
            <person name="Kohli P."/>
            <person name="Pk S."/>
            <person name="Venkata Ramana C."/>
            <person name="Sasikala C."/>
        </authorList>
    </citation>
    <scope>NUCLEOTIDE SEQUENCE [LARGE SCALE GENOMIC DNA]</scope>
    <source>
        <strain evidence="8">JB008</strain>
    </source>
</reference>
<dbReference type="InterPro" id="IPR036390">
    <property type="entry name" value="WH_DNA-bd_sf"/>
</dbReference>
<protein>
    <recommendedName>
        <fullName evidence="2">Transcriptional regulator MntR</fullName>
    </recommendedName>
</protein>
<evidence type="ECO:0000259" key="7">
    <source>
        <dbReference type="PROSITE" id="PS50944"/>
    </source>
</evidence>
<evidence type="ECO:0000256" key="6">
    <source>
        <dbReference type="ARBA" id="ARBA00025185"/>
    </source>
</evidence>
<dbReference type="PANTHER" id="PTHR33238:SF7">
    <property type="entry name" value="IRON-DEPENDENT TRANSCRIPTIONAL REGULATOR"/>
    <property type="match status" value="1"/>
</dbReference>
<dbReference type="SMART" id="SM00529">
    <property type="entry name" value="HTH_DTXR"/>
    <property type="match status" value="1"/>
</dbReference>
<dbReference type="SUPFAM" id="SSF47979">
    <property type="entry name" value="Iron-dependent repressor protein, dimerization domain"/>
    <property type="match status" value="1"/>
</dbReference>
<dbReference type="GO" id="GO:0003677">
    <property type="term" value="F:DNA binding"/>
    <property type="evidence" value="ECO:0007669"/>
    <property type="project" value="UniProtKB-KW"/>
</dbReference>
<dbReference type="AlphaFoldDB" id="A0AAJ1IHM6"/>
<sequence>MKNETKLSSSLEDYLETILLLEQKNRVARVKDIAKKMNVTMPSVTGAMRNLREHGLIDYEKNSYINLTAEGKKIAECILNRHHVLMRFFKDCLKLEGDWVENQACRLEHAINHETTVRISKLTEWIDKTVFKEKKMTESEWLEMLRQ</sequence>
<keyword evidence="5" id="KW-0804">Transcription</keyword>
<dbReference type="GO" id="GO:0046983">
    <property type="term" value="F:protein dimerization activity"/>
    <property type="evidence" value="ECO:0007669"/>
    <property type="project" value="InterPro"/>
</dbReference>
<organism evidence="8 9">
    <name type="scientific">Candidatus Thalassospirochaeta sargassi</name>
    <dbReference type="NCBI Taxonomy" id="3119039"/>
    <lineage>
        <taxon>Bacteria</taxon>
        <taxon>Pseudomonadati</taxon>
        <taxon>Spirochaetota</taxon>
        <taxon>Spirochaetia</taxon>
        <taxon>Spirochaetales</taxon>
        <taxon>Spirochaetaceae</taxon>
        <taxon>Candidatus Thalassospirochaeta</taxon>
    </lineage>
</organism>
<dbReference type="InterPro" id="IPR001367">
    <property type="entry name" value="Fe_dep_repressor"/>
</dbReference>
<evidence type="ECO:0000313" key="8">
    <source>
        <dbReference type="EMBL" id="MDC7226386.1"/>
    </source>
</evidence>
<evidence type="ECO:0000256" key="3">
    <source>
        <dbReference type="ARBA" id="ARBA00023015"/>
    </source>
</evidence>
<dbReference type="InterPro" id="IPR022689">
    <property type="entry name" value="Iron_dep_repressor"/>
</dbReference>
<dbReference type="GO" id="GO:0003700">
    <property type="term" value="F:DNA-binding transcription factor activity"/>
    <property type="evidence" value="ECO:0007669"/>
    <property type="project" value="InterPro"/>
</dbReference>
<comment type="similarity">
    <text evidence="1">Belongs to the DtxR/MntR family.</text>
</comment>
<accession>A0AAJ1IHM6</accession>
<dbReference type="GO" id="GO:0046914">
    <property type="term" value="F:transition metal ion binding"/>
    <property type="evidence" value="ECO:0007669"/>
    <property type="project" value="InterPro"/>
</dbReference>
<dbReference type="SUPFAM" id="SSF46785">
    <property type="entry name" value="Winged helix' DNA-binding domain"/>
    <property type="match status" value="1"/>
</dbReference>
<comment type="caution">
    <text evidence="8">The sequence shown here is derived from an EMBL/GenBank/DDBJ whole genome shotgun (WGS) entry which is preliminary data.</text>
</comment>
<gene>
    <name evidence="8" type="ORF">PQJ61_06450</name>
</gene>
<dbReference type="InterPro" id="IPR022687">
    <property type="entry name" value="HTH_DTXR"/>
</dbReference>
<evidence type="ECO:0000313" key="9">
    <source>
        <dbReference type="Proteomes" id="UP001221217"/>
    </source>
</evidence>
<dbReference type="InterPro" id="IPR036421">
    <property type="entry name" value="Fe_dep_repressor_sf"/>
</dbReference>
<evidence type="ECO:0000256" key="2">
    <source>
        <dbReference type="ARBA" id="ARBA00022386"/>
    </source>
</evidence>
<dbReference type="Gene3D" id="1.10.60.10">
    <property type="entry name" value="Iron dependent repressor, metal binding and dimerisation domain"/>
    <property type="match status" value="1"/>
</dbReference>